<dbReference type="Gene3D" id="3.40.640.10">
    <property type="entry name" value="Type I PLP-dependent aspartate aminotransferase-like (Major domain)"/>
    <property type="match status" value="1"/>
</dbReference>
<protein>
    <submittedName>
        <fullName evidence="7">PLP-dependent aminotransferase family protein</fullName>
    </submittedName>
</protein>
<dbReference type="InterPro" id="IPR036388">
    <property type="entry name" value="WH-like_DNA-bd_sf"/>
</dbReference>
<dbReference type="SUPFAM" id="SSF53383">
    <property type="entry name" value="PLP-dependent transferases"/>
    <property type="match status" value="1"/>
</dbReference>
<dbReference type="Gene3D" id="1.10.10.10">
    <property type="entry name" value="Winged helix-like DNA-binding domain superfamily/Winged helix DNA-binding domain"/>
    <property type="match status" value="1"/>
</dbReference>
<evidence type="ECO:0000256" key="3">
    <source>
        <dbReference type="ARBA" id="ARBA00023015"/>
    </source>
</evidence>
<dbReference type="GeneID" id="83621108"/>
<dbReference type="Gene3D" id="3.90.1150.10">
    <property type="entry name" value="Aspartate Aminotransferase, domain 1"/>
    <property type="match status" value="1"/>
</dbReference>
<dbReference type="AlphaFoldDB" id="A0AA46PKX8"/>
<keyword evidence="7" id="KW-0808">Transferase</keyword>
<accession>A0AA46PKX8</accession>
<dbReference type="GO" id="GO:0030170">
    <property type="term" value="F:pyridoxal phosphate binding"/>
    <property type="evidence" value="ECO:0007669"/>
    <property type="project" value="InterPro"/>
</dbReference>
<dbReference type="SUPFAM" id="SSF46785">
    <property type="entry name" value="Winged helix' DNA-binding domain"/>
    <property type="match status" value="1"/>
</dbReference>
<keyword evidence="4" id="KW-0238">DNA-binding</keyword>
<dbReference type="PANTHER" id="PTHR46577">
    <property type="entry name" value="HTH-TYPE TRANSCRIPTIONAL REGULATORY PROTEIN GABR"/>
    <property type="match status" value="1"/>
</dbReference>
<dbReference type="InterPro" id="IPR004839">
    <property type="entry name" value="Aminotransferase_I/II_large"/>
</dbReference>
<dbReference type="Pfam" id="PF00392">
    <property type="entry name" value="GntR"/>
    <property type="match status" value="1"/>
</dbReference>
<evidence type="ECO:0000313" key="7">
    <source>
        <dbReference type="EMBL" id="UYF96384.1"/>
    </source>
</evidence>
<dbReference type="GO" id="GO:0003700">
    <property type="term" value="F:DNA-binding transcription factor activity"/>
    <property type="evidence" value="ECO:0007669"/>
    <property type="project" value="InterPro"/>
</dbReference>
<name>A0AA46PKX8_9NOCA</name>
<dbReference type="Proteomes" id="UP001163947">
    <property type="component" value="Chromosome"/>
</dbReference>
<dbReference type="Pfam" id="PF00155">
    <property type="entry name" value="Aminotran_1_2"/>
    <property type="match status" value="1"/>
</dbReference>
<dbReference type="EMBL" id="CP106982">
    <property type="protein sequence ID" value="UYF96384.1"/>
    <property type="molecule type" value="Genomic_DNA"/>
</dbReference>
<dbReference type="InterPro" id="IPR051446">
    <property type="entry name" value="HTH_trans_reg/aminotransferase"/>
</dbReference>
<organism evidence="7 8">
    <name type="scientific">Rhodococcus aetherivorans</name>
    <dbReference type="NCBI Taxonomy" id="191292"/>
    <lineage>
        <taxon>Bacteria</taxon>
        <taxon>Bacillati</taxon>
        <taxon>Actinomycetota</taxon>
        <taxon>Actinomycetes</taxon>
        <taxon>Mycobacteriales</taxon>
        <taxon>Nocardiaceae</taxon>
        <taxon>Rhodococcus</taxon>
    </lineage>
</organism>
<dbReference type="CDD" id="cd00609">
    <property type="entry name" value="AAT_like"/>
    <property type="match status" value="1"/>
</dbReference>
<dbReference type="InterPro" id="IPR015424">
    <property type="entry name" value="PyrdxlP-dep_Trfase"/>
</dbReference>
<keyword evidence="7" id="KW-0032">Aminotransferase</keyword>
<dbReference type="CDD" id="cd07377">
    <property type="entry name" value="WHTH_GntR"/>
    <property type="match status" value="1"/>
</dbReference>
<dbReference type="SMART" id="SM00345">
    <property type="entry name" value="HTH_GNTR"/>
    <property type="match status" value="1"/>
</dbReference>
<evidence type="ECO:0000256" key="2">
    <source>
        <dbReference type="ARBA" id="ARBA00022898"/>
    </source>
</evidence>
<evidence type="ECO:0000256" key="5">
    <source>
        <dbReference type="ARBA" id="ARBA00023163"/>
    </source>
</evidence>
<gene>
    <name evidence="7" type="ORF">OCS65_11785</name>
</gene>
<feature type="domain" description="HTH gntR-type" evidence="6">
    <location>
        <begin position="25"/>
        <end position="93"/>
    </location>
</feature>
<sequence>MKDVSATPSAARLAALLGDVGADRGPLYRAVAAALRRRIADGRLPVGARLPAERALADALGVSRVTVAAAYGDLRDDGWALTRHGAGTFVAAPDGRQPWGTALGAPVPGVLDLGNAAPEASSLLTAAYAVAQTRLPDLLAGHGYAPSGLPELRAAVAARYTARGLPTDPEQVLITAAAADGLDAVLHTVVGAGRRVLHQHPSHPGALETIAATGAQSVAVPVDVDDPDVIVDEADRAARQHAPTVAYLMPDHANPTGVSLSVAARRSLAATLWRHRVLTVVDEVAAELSFAGDDIEPFGAAVPDAATVHVGSLSKVVWGGIRIGWVRGDRATVARVREVLLRRQLGVSILDQLAAVELFAQWQRILDERRAGLRARQEALAAAVAARLPGWRFVPPAGGLSLWCRLPDGIGSTRLVAAAERQGLVLLPGTRFGTGHAFDDHQRLPFTRPVAELLAAVDVLAGLGAAVLEPRRAAPPLV</sequence>
<dbReference type="InterPro" id="IPR015422">
    <property type="entry name" value="PyrdxlP-dep_Trfase_small"/>
</dbReference>
<evidence type="ECO:0000256" key="4">
    <source>
        <dbReference type="ARBA" id="ARBA00023125"/>
    </source>
</evidence>
<dbReference type="InterPro" id="IPR036390">
    <property type="entry name" value="WH_DNA-bd_sf"/>
</dbReference>
<dbReference type="GO" id="GO:0008483">
    <property type="term" value="F:transaminase activity"/>
    <property type="evidence" value="ECO:0007669"/>
    <property type="project" value="UniProtKB-KW"/>
</dbReference>
<dbReference type="PRINTS" id="PR00035">
    <property type="entry name" value="HTHGNTR"/>
</dbReference>
<dbReference type="RefSeq" id="WP_006942755.1">
    <property type="nucleotide sequence ID" value="NZ_CAVJ010000193.1"/>
</dbReference>
<evidence type="ECO:0000313" key="8">
    <source>
        <dbReference type="Proteomes" id="UP001163947"/>
    </source>
</evidence>
<dbReference type="GO" id="GO:0003677">
    <property type="term" value="F:DNA binding"/>
    <property type="evidence" value="ECO:0007669"/>
    <property type="project" value="UniProtKB-KW"/>
</dbReference>
<comment type="similarity">
    <text evidence="1">In the C-terminal section; belongs to the class-I pyridoxal-phosphate-dependent aminotransferase family.</text>
</comment>
<reference evidence="7" key="1">
    <citation type="submission" date="2022-09" db="EMBL/GenBank/DDBJ databases">
        <title>The genome sequence of Rhodococcus aetherivorans N1.</title>
        <authorList>
            <person name="Jiang W."/>
        </authorList>
    </citation>
    <scope>NUCLEOTIDE SEQUENCE</scope>
    <source>
        <strain evidence="7">N1</strain>
    </source>
</reference>
<dbReference type="PROSITE" id="PS50949">
    <property type="entry name" value="HTH_GNTR"/>
    <property type="match status" value="1"/>
</dbReference>
<evidence type="ECO:0000259" key="6">
    <source>
        <dbReference type="PROSITE" id="PS50949"/>
    </source>
</evidence>
<dbReference type="PANTHER" id="PTHR46577:SF1">
    <property type="entry name" value="HTH-TYPE TRANSCRIPTIONAL REGULATORY PROTEIN GABR"/>
    <property type="match status" value="1"/>
</dbReference>
<keyword evidence="3" id="KW-0805">Transcription regulation</keyword>
<dbReference type="InterPro" id="IPR015421">
    <property type="entry name" value="PyrdxlP-dep_Trfase_major"/>
</dbReference>
<dbReference type="InterPro" id="IPR000524">
    <property type="entry name" value="Tscrpt_reg_HTH_GntR"/>
</dbReference>
<evidence type="ECO:0000256" key="1">
    <source>
        <dbReference type="ARBA" id="ARBA00005384"/>
    </source>
</evidence>
<keyword evidence="2" id="KW-0663">Pyridoxal phosphate</keyword>
<proteinExistence type="inferred from homology"/>
<keyword evidence="5" id="KW-0804">Transcription</keyword>